<reference evidence="2 3" key="1">
    <citation type="submission" date="2024-04" db="EMBL/GenBank/DDBJ databases">
        <title>WGS of bacteria from Torrens River.</title>
        <authorList>
            <person name="Wyrsch E.R."/>
            <person name="Drigo B."/>
        </authorList>
    </citation>
    <scope>NUCLEOTIDE SEQUENCE [LARGE SCALE GENOMIC DNA]</scope>
    <source>
        <strain evidence="2 3">TWI391</strain>
    </source>
</reference>
<dbReference type="RefSeq" id="WP_132771784.1">
    <property type="nucleotide sequence ID" value="NZ_JAOQNK010000001.1"/>
</dbReference>
<comment type="caution">
    <text evidence="2">The sequence shown here is derived from an EMBL/GenBank/DDBJ whole genome shotgun (WGS) entry which is preliminary data.</text>
</comment>
<proteinExistence type="predicted"/>
<feature type="signal peptide" evidence="1">
    <location>
        <begin position="1"/>
        <end position="23"/>
    </location>
</feature>
<name>A0ABV0BRF6_9SPHI</name>
<keyword evidence="1" id="KW-0732">Signal</keyword>
<dbReference type="EMBL" id="JBDJNQ010000003">
    <property type="protein sequence ID" value="MEN5377089.1"/>
    <property type="molecule type" value="Genomic_DNA"/>
</dbReference>
<accession>A0ABV0BRF6</accession>
<evidence type="ECO:0000313" key="3">
    <source>
        <dbReference type="Proteomes" id="UP001409291"/>
    </source>
</evidence>
<evidence type="ECO:0000313" key="2">
    <source>
        <dbReference type="EMBL" id="MEN5377089.1"/>
    </source>
</evidence>
<evidence type="ECO:0000256" key="1">
    <source>
        <dbReference type="SAM" id="SignalP"/>
    </source>
</evidence>
<dbReference type="Proteomes" id="UP001409291">
    <property type="component" value="Unassembled WGS sequence"/>
</dbReference>
<keyword evidence="3" id="KW-1185">Reference proteome</keyword>
<protein>
    <recommendedName>
        <fullName evidence="4">Outer membrane protein beta-barrel domain-containing protein</fullName>
    </recommendedName>
</protein>
<sequence>MRRNIVVKLICLVLFSFSMQVKAQEILYGPTISYQYQKGSAVKTGGYFAFAFLGENILKTDVTANFTWTQKKFAVIPELALSFYPESWVVAPFVRTEFTPYTFTPKVGVTMATLLDLDFGYGFSIADKQDYRPLKGFTVSLRFNIPLNYKLNM</sequence>
<feature type="chain" id="PRO_5047103712" description="Outer membrane protein beta-barrel domain-containing protein" evidence="1">
    <location>
        <begin position="24"/>
        <end position="153"/>
    </location>
</feature>
<gene>
    <name evidence="2" type="ORF">ABE541_07435</name>
</gene>
<evidence type="ECO:0008006" key="4">
    <source>
        <dbReference type="Google" id="ProtNLM"/>
    </source>
</evidence>
<organism evidence="2 3">
    <name type="scientific">Sphingobacterium kitahiroshimense</name>
    <dbReference type="NCBI Taxonomy" id="470446"/>
    <lineage>
        <taxon>Bacteria</taxon>
        <taxon>Pseudomonadati</taxon>
        <taxon>Bacteroidota</taxon>
        <taxon>Sphingobacteriia</taxon>
        <taxon>Sphingobacteriales</taxon>
        <taxon>Sphingobacteriaceae</taxon>
        <taxon>Sphingobacterium</taxon>
    </lineage>
</organism>